<comment type="similarity">
    <text evidence="4">Belongs to the LptA family.</text>
</comment>
<evidence type="ECO:0000259" key="5">
    <source>
        <dbReference type="Pfam" id="PF03968"/>
    </source>
</evidence>
<evidence type="ECO:0000256" key="1">
    <source>
        <dbReference type="ARBA" id="ARBA00022448"/>
    </source>
</evidence>
<dbReference type="HOGENOM" id="CLU_095993_1_0_4"/>
<reference evidence="6 7" key="1">
    <citation type="submission" date="2010-08" db="EMBL/GenBank/DDBJ databases">
        <title>Complete sequence of Gallionella capsiferriformans ES-2.</title>
        <authorList>
            <consortium name="US DOE Joint Genome Institute"/>
            <person name="Lucas S."/>
            <person name="Copeland A."/>
            <person name="Lapidus A."/>
            <person name="Cheng J.-F."/>
            <person name="Bruce D."/>
            <person name="Goodwin L."/>
            <person name="Pitluck S."/>
            <person name="Chertkov O."/>
            <person name="Davenport K.W."/>
            <person name="Detter J.C."/>
            <person name="Han C."/>
            <person name="Tapia R."/>
            <person name="Land M."/>
            <person name="Hauser L."/>
            <person name="Chang Y.-J."/>
            <person name="Jeffries C."/>
            <person name="Kyrpides N."/>
            <person name="Ivanova N."/>
            <person name="Mikhailova N."/>
            <person name="Shelobolina E.S."/>
            <person name="Picardal F."/>
            <person name="Roden E."/>
            <person name="Emerson D."/>
            <person name="Woyke T."/>
        </authorList>
    </citation>
    <scope>NUCLEOTIDE SEQUENCE [LARGE SCALE GENOMIC DNA]</scope>
    <source>
        <strain evidence="6 7">ES-2</strain>
    </source>
</reference>
<keyword evidence="7" id="KW-1185">Reference proteome</keyword>
<dbReference type="GO" id="GO:0015920">
    <property type="term" value="P:lipopolysaccharide transport"/>
    <property type="evidence" value="ECO:0007669"/>
    <property type="project" value="UniProtKB-UniRule"/>
</dbReference>
<evidence type="ECO:0000256" key="4">
    <source>
        <dbReference type="HAMAP-Rule" id="MF_01914"/>
    </source>
</evidence>
<dbReference type="eggNOG" id="COG1934">
    <property type="taxonomic scope" value="Bacteria"/>
</dbReference>
<dbReference type="GO" id="GO:0030288">
    <property type="term" value="C:outer membrane-bounded periplasmic space"/>
    <property type="evidence" value="ECO:0007669"/>
    <property type="project" value="TreeGrafter"/>
</dbReference>
<dbReference type="Proteomes" id="UP000001235">
    <property type="component" value="Chromosome"/>
</dbReference>
<comment type="subcellular location">
    <subcellularLocation>
        <location evidence="4">Periplasm</location>
    </subcellularLocation>
</comment>
<evidence type="ECO:0000313" key="7">
    <source>
        <dbReference type="Proteomes" id="UP000001235"/>
    </source>
</evidence>
<dbReference type="InterPro" id="IPR052037">
    <property type="entry name" value="LPS_export_LptA"/>
</dbReference>
<dbReference type="PANTHER" id="PTHR36504">
    <property type="entry name" value="LIPOPOLYSACCHARIDE EXPORT SYSTEM PROTEIN LPTA"/>
    <property type="match status" value="1"/>
</dbReference>
<keyword evidence="3 4" id="KW-0574">Periplasm</keyword>
<dbReference type="Gene3D" id="2.60.450.10">
    <property type="entry name" value="Lipopolysaccharide (LPS) transport protein A like domain"/>
    <property type="match status" value="1"/>
</dbReference>
<evidence type="ECO:0000256" key="2">
    <source>
        <dbReference type="ARBA" id="ARBA00022729"/>
    </source>
</evidence>
<dbReference type="EMBL" id="CP002159">
    <property type="protein sequence ID" value="ADL54323.1"/>
    <property type="molecule type" value="Genomic_DNA"/>
</dbReference>
<gene>
    <name evidence="4" type="primary">lptA</name>
    <name evidence="6" type="ordered locus">Galf_0278</name>
</gene>
<keyword evidence="1 4" id="KW-0813">Transport</keyword>
<dbReference type="GO" id="GO:0043165">
    <property type="term" value="P:Gram-negative-bacterium-type cell outer membrane assembly"/>
    <property type="evidence" value="ECO:0007669"/>
    <property type="project" value="UniProtKB-UniRule"/>
</dbReference>
<organism evidence="6 7">
    <name type="scientific">Gallionella capsiferriformans (strain ES-2)</name>
    <name type="common">Gallionella ferruginea capsiferriformans (strain ES-2)</name>
    <dbReference type="NCBI Taxonomy" id="395494"/>
    <lineage>
        <taxon>Bacteria</taxon>
        <taxon>Pseudomonadati</taxon>
        <taxon>Pseudomonadota</taxon>
        <taxon>Betaproteobacteria</taxon>
        <taxon>Nitrosomonadales</taxon>
        <taxon>Gallionellaceae</taxon>
        <taxon>Gallionella</taxon>
    </lineage>
</organism>
<feature type="chain" id="PRO_5009010249" description="Lipopolysaccharide export system protein LptA" evidence="4">
    <location>
        <begin position="21"/>
        <end position="178"/>
    </location>
</feature>
<dbReference type="Pfam" id="PF03968">
    <property type="entry name" value="LptD_N"/>
    <property type="match status" value="1"/>
</dbReference>
<evidence type="ECO:0000313" key="6">
    <source>
        <dbReference type="EMBL" id="ADL54323.1"/>
    </source>
</evidence>
<evidence type="ECO:0000256" key="3">
    <source>
        <dbReference type="ARBA" id="ARBA00022764"/>
    </source>
</evidence>
<dbReference type="GO" id="GO:0009279">
    <property type="term" value="C:cell outer membrane"/>
    <property type="evidence" value="ECO:0007669"/>
    <property type="project" value="TreeGrafter"/>
</dbReference>
<comment type="subunit">
    <text evidence="4">Component of the lipopolysaccharide transport and assembly complex.</text>
</comment>
<dbReference type="RefSeq" id="WP_013292266.1">
    <property type="nucleotide sequence ID" value="NC_014394.1"/>
</dbReference>
<feature type="domain" description="Organic solvent tolerance-like N-terminal" evidence="5">
    <location>
        <begin position="31"/>
        <end position="140"/>
    </location>
</feature>
<proteinExistence type="inferred from homology"/>
<dbReference type="GO" id="GO:0017089">
    <property type="term" value="F:glycolipid transfer activity"/>
    <property type="evidence" value="ECO:0007669"/>
    <property type="project" value="TreeGrafter"/>
</dbReference>
<dbReference type="PANTHER" id="PTHR36504:SF1">
    <property type="entry name" value="LIPOPOLYSACCHARIDE EXPORT SYSTEM PROTEIN LPTA"/>
    <property type="match status" value="1"/>
</dbReference>
<sequence length="178" mass="19827" precursor="true">MLNKLSFIFMLLAVSVPCQAERADRDKPIDIDADQVIVDDAKQISTFTGHVILTQGTMVFRGDKIVVVQDKAGFQRGTAYGHTASFRQKREGLDEYVEGFGERIEYDTRADTVDFYIQARVKRAQDEVRGEHVTYNSKTEIFQADSKNAAAGTPGRVHAVLFPKSKEGAEAKPAAERK</sequence>
<dbReference type="NCBIfam" id="TIGR03002">
    <property type="entry name" value="outer_YhbN_LptA"/>
    <property type="match status" value="1"/>
</dbReference>
<dbReference type="InterPro" id="IPR014340">
    <property type="entry name" value="LptA"/>
</dbReference>
<feature type="signal peptide" evidence="4">
    <location>
        <begin position="1"/>
        <end position="20"/>
    </location>
</feature>
<dbReference type="HAMAP" id="MF_01914">
    <property type="entry name" value="LPS_assembly_LptA"/>
    <property type="match status" value="1"/>
</dbReference>
<protein>
    <recommendedName>
        <fullName evidence="4">Lipopolysaccharide export system protein LptA</fullName>
    </recommendedName>
</protein>
<dbReference type="OrthoDB" id="5294855at2"/>
<dbReference type="AlphaFoldDB" id="D9SJ47"/>
<keyword evidence="2 4" id="KW-0732">Signal</keyword>
<dbReference type="STRING" id="395494.Galf_0278"/>
<dbReference type="GO" id="GO:0001530">
    <property type="term" value="F:lipopolysaccharide binding"/>
    <property type="evidence" value="ECO:0007669"/>
    <property type="project" value="InterPro"/>
</dbReference>
<dbReference type="KEGG" id="gca:Galf_0278"/>
<name>D9SJ47_GALCS</name>
<comment type="function">
    <text evidence="4">Involved in the assembly of lipopolysaccharide (LPS). Required for the translocation of LPS from the inner membrane to the outer membrane.</text>
</comment>
<accession>D9SJ47</accession>
<dbReference type="InterPro" id="IPR005653">
    <property type="entry name" value="OstA-like_N"/>
</dbReference>